<dbReference type="EMBL" id="KV429186">
    <property type="protein sequence ID" value="KZT63430.1"/>
    <property type="molecule type" value="Genomic_DNA"/>
</dbReference>
<evidence type="ECO:0008006" key="3">
    <source>
        <dbReference type="Google" id="ProtNLM"/>
    </source>
</evidence>
<sequence>MVPTNASDQLLRIPHLLEQVLEHFAPLWSESDQLRTTHADYRRARARRRTLAELACVCKAFAEIALGIIWRHLDGIDDLLRVLPSFQPCGDCSVVERITPQQWARFQEYARRVRGLSWTLSRGVSIHQMVWTILERQLKGQYLLPRLHSLVIYELDVDEPAGLMLLLSPSLRILRLSFVETEIPLPVRTSTSTPSLTRPTPAGILIQLMLSALPQLSQFWIETGLPKDFPPSYLSSLAHLERLEKLDLLYSGAVVDYAVLRYISNLTSLRTVQMKVSLNGIDHSEPLRLGGPFQELEDIHLAGSISDLRRVFEATQYPKLTNLALSILTAPTVTVLKDALVAICSRVSNSIYEAHLYISGQIPSPSLPVSDILEPYLAFASMSSMNMELDHYIPRMDDADARAFASAWPALTHFHLLYGPSLPIQLRQHTQTPGAPGVTVAGLAEFARGCPKLDVLTLPLLDVRGLPSPPVVPPVGQAAMHHLQIHEYLGGETANLLDLAVIIDRLFPHVGGMRRSVRMCEDVSRNVLHADGRCRPRNVTDMLLAAIWASRSYYNGASPECGHCMLEVEEEEETAEQNSDSSDEEF</sequence>
<organism evidence="1 2">
    <name type="scientific">Daedalea quercina L-15889</name>
    <dbReference type="NCBI Taxonomy" id="1314783"/>
    <lineage>
        <taxon>Eukaryota</taxon>
        <taxon>Fungi</taxon>
        <taxon>Dikarya</taxon>
        <taxon>Basidiomycota</taxon>
        <taxon>Agaricomycotina</taxon>
        <taxon>Agaricomycetes</taxon>
        <taxon>Polyporales</taxon>
        <taxon>Fomitopsis</taxon>
    </lineage>
</organism>
<reference evidence="1 2" key="1">
    <citation type="journal article" date="2016" name="Mol. Biol. Evol.">
        <title>Comparative Genomics of Early-Diverging Mushroom-Forming Fungi Provides Insights into the Origins of Lignocellulose Decay Capabilities.</title>
        <authorList>
            <person name="Nagy L.G."/>
            <person name="Riley R."/>
            <person name="Tritt A."/>
            <person name="Adam C."/>
            <person name="Daum C."/>
            <person name="Floudas D."/>
            <person name="Sun H."/>
            <person name="Yadav J.S."/>
            <person name="Pangilinan J."/>
            <person name="Larsson K.H."/>
            <person name="Matsuura K."/>
            <person name="Barry K."/>
            <person name="Labutti K."/>
            <person name="Kuo R."/>
            <person name="Ohm R.A."/>
            <person name="Bhattacharya S.S."/>
            <person name="Shirouzu T."/>
            <person name="Yoshinaga Y."/>
            <person name="Martin F.M."/>
            <person name="Grigoriev I.V."/>
            <person name="Hibbett D.S."/>
        </authorList>
    </citation>
    <scope>NUCLEOTIDE SEQUENCE [LARGE SCALE GENOMIC DNA]</scope>
    <source>
        <strain evidence="1 2">L-15889</strain>
    </source>
</reference>
<evidence type="ECO:0000313" key="2">
    <source>
        <dbReference type="Proteomes" id="UP000076727"/>
    </source>
</evidence>
<protein>
    <recommendedName>
        <fullName evidence="3">F-box domain-containing protein</fullName>
    </recommendedName>
</protein>
<dbReference type="STRING" id="1314783.A0A165KPZ3"/>
<dbReference type="OrthoDB" id="2801180at2759"/>
<dbReference type="Gene3D" id="3.80.10.10">
    <property type="entry name" value="Ribonuclease Inhibitor"/>
    <property type="match status" value="1"/>
</dbReference>
<name>A0A165KPZ3_9APHY</name>
<dbReference type="Proteomes" id="UP000076727">
    <property type="component" value="Unassembled WGS sequence"/>
</dbReference>
<accession>A0A165KPZ3</accession>
<gene>
    <name evidence="1" type="ORF">DAEQUDRAFT_815657</name>
</gene>
<evidence type="ECO:0000313" key="1">
    <source>
        <dbReference type="EMBL" id="KZT63430.1"/>
    </source>
</evidence>
<dbReference type="AlphaFoldDB" id="A0A165KPZ3"/>
<keyword evidence="2" id="KW-1185">Reference proteome</keyword>
<dbReference type="InterPro" id="IPR032675">
    <property type="entry name" value="LRR_dom_sf"/>
</dbReference>
<dbReference type="SUPFAM" id="SSF52047">
    <property type="entry name" value="RNI-like"/>
    <property type="match status" value="1"/>
</dbReference>
<proteinExistence type="predicted"/>